<dbReference type="Gene3D" id="3.90.1340.10">
    <property type="entry name" value="Phage tail collar domain"/>
    <property type="match status" value="1"/>
</dbReference>
<evidence type="ECO:0000313" key="3">
    <source>
        <dbReference type="Proteomes" id="UP000295493"/>
    </source>
</evidence>
<dbReference type="Proteomes" id="UP000295493">
    <property type="component" value="Unassembled WGS sequence"/>
</dbReference>
<proteinExistence type="predicted"/>
<keyword evidence="3" id="KW-1185">Reference proteome</keyword>
<accession>A0A4R6FF35</accession>
<dbReference type="OrthoDB" id="9810174at2"/>
<name>A0A4R6FF35_9SPHN</name>
<organism evidence="2 3">
    <name type="scientific">Stakelama pacifica</name>
    <dbReference type="NCBI Taxonomy" id="517720"/>
    <lineage>
        <taxon>Bacteria</taxon>
        <taxon>Pseudomonadati</taxon>
        <taxon>Pseudomonadota</taxon>
        <taxon>Alphaproteobacteria</taxon>
        <taxon>Sphingomonadales</taxon>
        <taxon>Sphingomonadaceae</taxon>
        <taxon>Stakelama</taxon>
    </lineage>
</organism>
<feature type="domain" description="Phage tail collar" evidence="1">
    <location>
        <begin position="7"/>
        <end position="64"/>
    </location>
</feature>
<comment type="caution">
    <text evidence="2">The sequence shown here is derived from an EMBL/GenBank/DDBJ whole genome shotgun (WGS) entry which is preliminary data.</text>
</comment>
<dbReference type="InterPro" id="IPR011083">
    <property type="entry name" value="Phage_tail_collar_dom"/>
</dbReference>
<gene>
    <name evidence="2" type="ORF">EV664_11430</name>
</gene>
<evidence type="ECO:0000259" key="1">
    <source>
        <dbReference type="Pfam" id="PF07484"/>
    </source>
</evidence>
<protein>
    <submittedName>
        <fullName evidence="2">Microcystin-dependent protein</fullName>
    </submittedName>
</protein>
<dbReference type="Pfam" id="PF07484">
    <property type="entry name" value="Collar"/>
    <property type="match status" value="1"/>
</dbReference>
<evidence type="ECO:0000313" key="2">
    <source>
        <dbReference type="EMBL" id="TDN78994.1"/>
    </source>
</evidence>
<dbReference type="EMBL" id="SNWD01000014">
    <property type="protein sequence ID" value="TDN78994.1"/>
    <property type="molecule type" value="Genomic_DNA"/>
</dbReference>
<sequence length="175" mass="18423">MSEAYVGEIRIFPYPARTPKGWAECDGSVLRIAEYETLYSLIGTTYGGDRRSTFALPDLRGRVPIGQGTSPTTGSTYVLGQSAGAERVTLLSDQMPEHTHSLNAGTAAATDTDPDGKVLANGTAEIFVDVPDGTVMMSAQAVGMTGGNQPHDNCGPTLPLRPCIALFGVYPSRAN</sequence>
<dbReference type="AlphaFoldDB" id="A0A4R6FF35"/>
<dbReference type="RefSeq" id="WP_133496720.1">
    <property type="nucleotide sequence ID" value="NZ_BMLU01000013.1"/>
</dbReference>
<dbReference type="SUPFAM" id="SSF88874">
    <property type="entry name" value="Receptor-binding domain of short tail fibre protein gp12"/>
    <property type="match status" value="1"/>
</dbReference>
<dbReference type="InterPro" id="IPR037053">
    <property type="entry name" value="Phage_tail_collar_dom_sf"/>
</dbReference>
<reference evidence="2 3" key="1">
    <citation type="submission" date="2019-03" db="EMBL/GenBank/DDBJ databases">
        <title>Genomic Encyclopedia of Type Strains, Phase IV (KMG-IV): sequencing the most valuable type-strain genomes for metagenomic binning, comparative biology and taxonomic classification.</title>
        <authorList>
            <person name="Goeker M."/>
        </authorList>
    </citation>
    <scope>NUCLEOTIDE SEQUENCE [LARGE SCALE GENOMIC DNA]</scope>
    <source>
        <strain evidence="2 3">DSM 25059</strain>
    </source>
</reference>